<dbReference type="EMBL" id="JBHSOG010000030">
    <property type="protein sequence ID" value="MFC5769574.1"/>
    <property type="molecule type" value="Genomic_DNA"/>
</dbReference>
<reference evidence="4" key="1">
    <citation type="journal article" date="2019" name="Int. J. Syst. Evol. Microbiol.">
        <title>The Global Catalogue of Microorganisms (GCM) 10K type strain sequencing project: providing services to taxonomists for standard genome sequencing and annotation.</title>
        <authorList>
            <consortium name="The Broad Institute Genomics Platform"/>
            <consortium name="The Broad Institute Genome Sequencing Center for Infectious Disease"/>
            <person name="Wu L."/>
            <person name="Ma J."/>
        </authorList>
    </citation>
    <scope>NUCLEOTIDE SEQUENCE [LARGE SCALE GENOMIC DNA]</scope>
    <source>
        <strain evidence="4">SHR3</strain>
    </source>
</reference>
<proteinExistence type="predicted"/>
<keyword evidence="2" id="KW-0732">Signal</keyword>
<sequence length="146" mass="15543">MKGRHRISRRAIKRFLQLAATAFAIGVGTTPALADDSARQPATDSRDDDAHTDDAAAEARHGYRHRFALAGMAAGAHAPGGALAHLRVLDAGGRKVVHLALHGDSMVGPLAHGSYTVLLRANGLTEVHRIRIGSDTLPYLHFTETI</sequence>
<feature type="chain" id="PRO_5046321419" evidence="2">
    <location>
        <begin position="35"/>
        <end position="146"/>
    </location>
</feature>
<evidence type="ECO:0000313" key="4">
    <source>
        <dbReference type="Proteomes" id="UP001595974"/>
    </source>
</evidence>
<organism evidence="3 4">
    <name type="scientific">Thauera sinica</name>
    <dbReference type="NCBI Taxonomy" id="2665146"/>
    <lineage>
        <taxon>Bacteria</taxon>
        <taxon>Pseudomonadati</taxon>
        <taxon>Pseudomonadota</taxon>
        <taxon>Betaproteobacteria</taxon>
        <taxon>Rhodocyclales</taxon>
        <taxon>Zoogloeaceae</taxon>
        <taxon>Thauera</taxon>
    </lineage>
</organism>
<evidence type="ECO:0000256" key="2">
    <source>
        <dbReference type="SAM" id="SignalP"/>
    </source>
</evidence>
<feature type="compositionally biased region" description="Basic and acidic residues" evidence="1">
    <location>
        <begin position="44"/>
        <end position="53"/>
    </location>
</feature>
<gene>
    <name evidence="3" type="ORF">ACFPTN_09310</name>
</gene>
<feature type="signal peptide" evidence="2">
    <location>
        <begin position="1"/>
        <end position="34"/>
    </location>
</feature>
<evidence type="ECO:0000313" key="3">
    <source>
        <dbReference type="EMBL" id="MFC5769574.1"/>
    </source>
</evidence>
<accession>A0ABW1AR40</accession>
<keyword evidence="4" id="KW-1185">Reference proteome</keyword>
<name>A0ABW1AR40_9RHOO</name>
<evidence type="ECO:0000256" key="1">
    <source>
        <dbReference type="SAM" id="MobiDB-lite"/>
    </source>
</evidence>
<feature type="region of interest" description="Disordered" evidence="1">
    <location>
        <begin position="33"/>
        <end position="53"/>
    </location>
</feature>
<dbReference type="RefSeq" id="WP_096446829.1">
    <property type="nucleotide sequence ID" value="NZ_JBHSOG010000030.1"/>
</dbReference>
<protein>
    <submittedName>
        <fullName evidence="3">Uncharacterized protein</fullName>
    </submittedName>
</protein>
<dbReference type="Proteomes" id="UP001595974">
    <property type="component" value="Unassembled WGS sequence"/>
</dbReference>
<comment type="caution">
    <text evidence="3">The sequence shown here is derived from an EMBL/GenBank/DDBJ whole genome shotgun (WGS) entry which is preliminary data.</text>
</comment>